<proteinExistence type="predicted"/>
<dbReference type="AlphaFoldDB" id="A0A2P6N4N0"/>
<dbReference type="EMBL" id="MDYQ01000206">
    <property type="protein sequence ID" value="PRP78902.1"/>
    <property type="molecule type" value="Genomic_DNA"/>
</dbReference>
<dbReference type="Gene3D" id="1.20.1280.50">
    <property type="match status" value="1"/>
</dbReference>
<dbReference type="SUPFAM" id="SSF81383">
    <property type="entry name" value="F-box domain"/>
    <property type="match status" value="1"/>
</dbReference>
<sequence>MNDDIQRKKATVLSGGIDLTQPDTVDLTADPEEEYLEWYRQLQASSTQAPLLPSDVWQLVLSFLKPTDLGRFSSVSRSFYCLTRSPNLIYRDIVLDTRRMRPFESRSATVFRGHEAQSLIWFARSGRDSIRSIRCYEHTSSEEPCTFITRESLDSVLRHCTNLTSLVFPDLPIPQWLSEFSGLNELEITHFRGVDVSEVIAPLKIVGDKRTSLPFEEMKEKNPIRSMTLMGSSLRYVDISDVMCYADTLRSFAYHNRGYDLVPLFKECKQLEEITVNGYYSDWFENLPKMEHLRVLRVSSIKIYEKDFLHLKGCHNLEELEMSFTSGDLTLETVVDCATSWKKMRTFEYFIFGQRKTKIEVYMNLMAQLMVNLPSITRFGYNDGDLTDQVLSVWSSVNPNLIMLDVLYNFMTVDCLPLLSAFTTLSYLRIGLDAEMLTDLHKYCPNLVKLKIGGGSPPDLQKLIDTLPRLRVLELDDLSEKLDALETLNPGIDIVYASASLFDDESDGDYSE</sequence>
<dbReference type="PANTHER" id="PTHR34145">
    <property type="entry name" value="OS02G0105600 PROTEIN"/>
    <property type="match status" value="1"/>
</dbReference>
<organism evidence="2 3">
    <name type="scientific">Planoprotostelium fungivorum</name>
    <dbReference type="NCBI Taxonomy" id="1890364"/>
    <lineage>
        <taxon>Eukaryota</taxon>
        <taxon>Amoebozoa</taxon>
        <taxon>Evosea</taxon>
        <taxon>Variosea</taxon>
        <taxon>Cavosteliida</taxon>
        <taxon>Cavosteliaceae</taxon>
        <taxon>Planoprotostelium</taxon>
    </lineage>
</organism>
<evidence type="ECO:0000313" key="3">
    <source>
        <dbReference type="Proteomes" id="UP000241769"/>
    </source>
</evidence>
<dbReference type="InterPro" id="IPR053772">
    <property type="entry name" value="At1g61320/At1g61330-like"/>
</dbReference>
<dbReference type="CDD" id="cd09917">
    <property type="entry name" value="F-box_SF"/>
    <property type="match status" value="1"/>
</dbReference>
<keyword evidence="3" id="KW-1185">Reference proteome</keyword>
<feature type="domain" description="F-box" evidence="1">
    <location>
        <begin position="46"/>
        <end position="93"/>
    </location>
</feature>
<dbReference type="Proteomes" id="UP000241769">
    <property type="component" value="Unassembled WGS sequence"/>
</dbReference>
<protein>
    <recommendedName>
        <fullName evidence="1">F-box domain-containing protein</fullName>
    </recommendedName>
</protein>
<dbReference type="InterPro" id="IPR036047">
    <property type="entry name" value="F-box-like_dom_sf"/>
</dbReference>
<comment type="caution">
    <text evidence="2">The sequence shown here is derived from an EMBL/GenBank/DDBJ whole genome shotgun (WGS) entry which is preliminary data.</text>
</comment>
<gene>
    <name evidence="2" type="ORF">PROFUN_13341</name>
</gene>
<dbReference type="InterPro" id="IPR001810">
    <property type="entry name" value="F-box_dom"/>
</dbReference>
<evidence type="ECO:0000259" key="1">
    <source>
        <dbReference type="PROSITE" id="PS50181"/>
    </source>
</evidence>
<reference evidence="2 3" key="1">
    <citation type="journal article" date="2018" name="Genome Biol. Evol.">
        <title>Multiple Roots of Fruiting Body Formation in Amoebozoa.</title>
        <authorList>
            <person name="Hillmann F."/>
            <person name="Forbes G."/>
            <person name="Novohradska S."/>
            <person name="Ferling I."/>
            <person name="Riege K."/>
            <person name="Groth M."/>
            <person name="Westermann M."/>
            <person name="Marz M."/>
            <person name="Spaller T."/>
            <person name="Winckler T."/>
            <person name="Schaap P."/>
            <person name="Glockner G."/>
        </authorList>
    </citation>
    <scope>NUCLEOTIDE SEQUENCE [LARGE SCALE GENOMIC DNA]</scope>
    <source>
        <strain evidence="2 3">Jena</strain>
    </source>
</reference>
<dbReference type="SUPFAM" id="SSF52047">
    <property type="entry name" value="RNI-like"/>
    <property type="match status" value="1"/>
</dbReference>
<dbReference type="Gene3D" id="3.80.10.10">
    <property type="entry name" value="Ribonuclease Inhibitor"/>
    <property type="match status" value="1"/>
</dbReference>
<dbReference type="SMART" id="SM00256">
    <property type="entry name" value="FBOX"/>
    <property type="match status" value="1"/>
</dbReference>
<name>A0A2P6N4N0_9EUKA</name>
<accession>A0A2P6N4N0</accession>
<dbReference type="Pfam" id="PF00646">
    <property type="entry name" value="F-box"/>
    <property type="match status" value="1"/>
</dbReference>
<dbReference type="PROSITE" id="PS50181">
    <property type="entry name" value="FBOX"/>
    <property type="match status" value="1"/>
</dbReference>
<dbReference type="PANTHER" id="PTHR34145:SF28">
    <property type="entry name" value="F-BOX DOMAIN-CONTAINING PROTEIN"/>
    <property type="match status" value="1"/>
</dbReference>
<dbReference type="InterPro" id="IPR032675">
    <property type="entry name" value="LRR_dom_sf"/>
</dbReference>
<dbReference type="InParanoid" id="A0A2P6N4N0"/>
<evidence type="ECO:0000313" key="2">
    <source>
        <dbReference type="EMBL" id="PRP78902.1"/>
    </source>
</evidence>